<gene>
    <name evidence="3" type="ORF">FHE65_06790</name>
    <name evidence="2" type="ORF">FHE65_13665</name>
</gene>
<dbReference type="RefSeq" id="WP_139085454.1">
    <property type="nucleotide sequence ID" value="NZ_VDFR01000032.1"/>
</dbReference>
<protein>
    <submittedName>
        <fullName evidence="3">Polysaccharide pyruvyl transferase family protein</fullName>
    </submittedName>
</protein>
<organism evidence="3 4">
    <name type="scientific">Mumia zhuanghuii</name>
    <dbReference type="NCBI Taxonomy" id="2585211"/>
    <lineage>
        <taxon>Bacteria</taxon>
        <taxon>Bacillati</taxon>
        <taxon>Actinomycetota</taxon>
        <taxon>Actinomycetes</taxon>
        <taxon>Propionibacteriales</taxon>
        <taxon>Nocardioidaceae</taxon>
        <taxon>Mumia</taxon>
    </lineage>
</organism>
<evidence type="ECO:0000313" key="2">
    <source>
        <dbReference type="EMBL" id="TNC46108.1"/>
    </source>
</evidence>
<dbReference type="EMBL" id="VDFR01000061">
    <property type="protein sequence ID" value="TNC46108.1"/>
    <property type="molecule type" value="Genomic_DNA"/>
</dbReference>
<evidence type="ECO:0000259" key="1">
    <source>
        <dbReference type="Pfam" id="PF04230"/>
    </source>
</evidence>
<feature type="domain" description="Polysaccharide pyruvyl transferase" evidence="1">
    <location>
        <begin position="30"/>
        <end position="303"/>
    </location>
</feature>
<evidence type="ECO:0000313" key="4">
    <source>
        <dbReference type="Proteomes" id="UP000306740"/>
    </source>
</evidence>
<dbReference type="GO" id="GO:0016740">
    <property type="term" value="F:transferase activity"/>
    <property type="evidence" value="ECO:0007669"/>
    <property type="project" value="UniProtKB-KW"/>
</dbReference>
<dbReference type="InterPro" id="IPR007345">
    <property type="entry name" value="Polysacch_pyruvyl_Trfase"/>
</dbReference>
<sequence length="419" mass="46635">MKQVLLRAHRNPFTAPRADRVLARNLIGDNVGNLLFSYAVQRTLSTPETAIQVARLNHARTLGPAEIDERFDHVVIPLANAFRKRFLPNLDAMTETIEKLSIPVTVVGVGVQSAVGERVRAPRQVGEAVTRFMRAVLDHSPSIGVRGEWTAEYLQGLGFGPEHVDVIGCPSMFLHGDTLPLRDPGRRLDPAGPIAFNLSPYLDRMAPVVEDQVARYPGLVYFAQDIRTLALLLEGRDDRPDADPRLPVHRDHPLIADGRTRFPLDATTWLEALARFPFSFGTRIHGNIAALLAGTPAYVLTHDARTLELARYHEIPHRRIDVDVDGVDAATLHAAADWQPLVDGHAERFGRYSDFLHRHGLRHVFDPGESAATFDRRIARKSFPPPVGEPEATPVGARRVSDRLQGRLRRLVRAVRTRG</sequence>
<dbReference type="Proteomes" id="UP000306740">
    <property type="component" value="Unassembled WGS sequence"/>
</dbReference>
<reference evidence="3 4" key="1">
    <citation type="submission" date="2019-05" db="EMBL/GenBank/DDBJ databases">
        <title>Mumia sp. nov., isolated from the intestinal contents of plateau pika (Ochotona curzoniae) in the Qinghai-Tibet plateau of China.</title>
        <authorList>
            <person name="Tian Z."/>
        </authorList>
    </citation>
    <scope>NUCLEOTIDE SEQUENCE [LARGE SCALE GENOMIC DNA]</scope>
    <source>
        <strain evidence="4">527</strain>
        <strain evidence="3">Z527</strain>
    </source>
</reference>
<dbReference type="Pfam" id="PF04230">
    <property type="entry name" value="PS_pyruv_trans"/>
    <property type="match status" value="1"/>
</dbReference>
<dbReference type="OrthoDB" id="9767435at2"/>
<keyword evidence="3" id="KW-0808">Transferase</keyword>
<evidence type="ECO:0000313" key="3">
    <source>
        <dbReference type="EMBL" id="TNC48867.1"/>
    </source>
</evidence>
<dbReference type="AlphaFoldDB" id="A0A5C4MY34"/>
<comment type="caution">
    <text evidence="3">The sequence shown here is derived from an EMBL/GenBank/DDBJ whole genome shotgun (WGS) entry which is preliminary data.</text>
</comment>
<accession>A0A5C4MY34</accession>
<dbReference type="EMBL" id="VDFR01000032">
    <property type="protein sequence ID" value="TNC48867.1"/>
    <property type="molecule type" value="Genomic_DNA"/>
</dbReference>
<proteinExistence type="predicted"/>
<name>A0A5C4MY34_9ACTN</name>